<accession>A0A941I8G9</accession>
<dbReference type="PANTHER" id="PTHR32552:SF82">
    <property type="entry name" value="FCUA PROTEIN"/>
    <property type="match status" value="1"/>
</dbReference>
<keyword evidence="3" id="KW-1134">Transmembrane beta strand</keyword>
<gene>
    <name evidence="8" type="ORF">KDM89_17085</name>
</gene>
<dbReference type="InterPro" id="IPR036942">
    <property type="entry name" value="Beta-barrel_TonB_sf"/>
</dbReference>
<dbReference type="InterPro" id="IPR039426">
    <property type="entry name" value="TonB-dep_rcpt-like"/>
</dbReference>
<dbReference type="PANTHER" id="PTHR32552">
    <property type="entry name" value="FERRICHROME IRON RECEPTOR-RELATED"/>
    <property type="match status" value="1"/>
</dbReference>
<dbReference type="RefSeq" id="WP_212689135.1">
    <property type="nucleotide sequence ID" value="NZ_JAGSPN010000015.1"/>
</dbReference>
<dbReference type="Proteomes" id="UP000680067">
    <property type="component" value="Unassembled WGS sequence"/>
</dbReference>
<dbReference type="GO" id="GO:0015344">
    <property type="term" value="F:siderophore uptake transmembrane transporter activity"/>
    <property type="evidence" value="ECO:0007669"/>
    <property type="project" value="TreeGrafter"/>
</dbReference>
<evidence type="ECO:0000313" key="8">
    <source>
        <dbReference type="EMBL" id="MBR7783864.1"/>
    </source>
</evidence>
<evidence type="ECO:0000256" key="4">
    <source>
        <dbReference type="ARBA" id="ARBA00022692"/>
    </source>
</evidence>
<dbReference type="EMBL" id="JAGSPN010000015">
    <property type="protein sequence ID" value="MBR7783864.1"/>
    <property type="molecule type" value="Genomic_DNA"/>
</dbReference>
<evidence type="ECO:0000256" key="3">
    <source>
        <dbReference type="ARBA" id="ARBA00022452"/>
    </source>
</evidence>
<keyword evidence="7" id="KW-0732">Signal</keyword>
<keyword evidence="2" id="KW-0813">Transport</keyword>
<comment type="subcellular location">
    <subcellularLocation>
        <location evidence="1">Cell outer membrane</location>
        <topology evidence="1">Multi-pass membrane protein</topology>
    </subcellularLocation>
</comment>
<keyword evidence="9" id="KW-1185">Reference proteome</keyword>
<feature type="signal peptide" evidence="7">
    <location>
        <begin position="1"/>
        <end position="30"/>
    </location>
</feature>
<name>A0A941I8G9_9BURK</name>
<protein>
    <recommendedName>
        <fullName evidence="10">TonB-dependent receptor</fullName>
    </recommendedName>
</protein>
<evidence type="ECO:0000256" key="5">
    <source>
        <dbReference type="ARBA" id="ARBA00023136"/>
    </source>
</evidence>
<evidence type="ECO:0000313" key="9">
    <source>
        <dbReference type="Proteomes" id="UP000680067"/>
    </source>
</evidence>
<dbReference type="GO" id="GO:0009279">
    <property type="term" value="C:cell outer membrane"/>
    <property type="evidence" value="ECO:0007669"/>
    <property type="project" value="UniProtKB-SubCell"/>
</dbReference>
<evidence type="ECO:0000256" key="1">
    <source>
        <dbReference type="ARBA" id="ARBA00004571"/>
    </source>
</evidence>
<keyword evidence="6" id="KW-0998">Cell outer membrane</keyword>
<reference evidence="8" key="1">
    <citation type="submission" date="2021-04" db="EMBL/GenBank/DDBJ databases">
        <title>novel species isolated from subtropical streams in China.</title>
        <authorList>
            <person name="Lu H."/>
        </authorList>
    </citation>
    <scope>NUCLEOTIDE SEQUENCE</scope>
    <source>
        <strain evidence="8">LFS511W</strain>
    </source>
</reference>
<keyword evidence="4" id="KW-0812">Transmembrane</keyword>
<comment type="caution">
    <text evidence="8">The sequence shown here is derived from an EMBL/GenBank/DDBJ whole genome shotgun (WGS) entry which is preliminary data.</text>
</comment>
<feature type="chain" id="PRO_5037819054" description="TonB-dependent receptor" evidence="7">
    <location>
        <begin position="31"/>
        <end position="679"/>
    </location>
</feature>
<organism evidence="8 9">
    <name type="scientific">Undibacterium luofuense</name>
    <dbReference type="NCBI Taxonomy" id="2828733"/>
    <lineage>
        <taxon>Bacteria</taxon>
        <taxon>Pseudomonadati</taxon>
        <taxon>Pseudomonadota</taxon>
        <taxon>Betaproteobacteria</taxon>
        <taxon>Burkholderiales</taxon>
        <taxon>Oxalobacteraceae</taxon>
        <taxon>Undibacterium</taxon>
    </lineage>
</organism>
<evidence type="ECO:0000256" key="2">
    <source>
        <dbReference type="ARBA" id="ARBA00022448"/>
    </source>
</evidence>
<dbReference type="AlphaFoldDB" id="A0A941I8G9"/>
<evidence type="ECO:0008006" key="10">
    <source>
        <dbReference type="Google" id="ProtNLM"/>
    </source>
</evidence>
<proteinExistence type="predicted"/>
<evidence type="ECO:0000256" key="7">
    <source>
        <dbReference type="SAM" id="SignalP"/>
    </source>
</evidence>
<dbReference type="Gene3D" id="2.40.170.20">
    <property type="entry name" value="TonB-dependent receptor, beta-barrel domain"/>
    <property type="match status" value="1"/>
</dbReference>
<evidence type="ECO:0000256" key="6">
    <source>
        <dbReference type="ARBA" id="ARBA00023237"/>
    </source>
</evidence>
<dbReference type="SUPFAM" id="SSF56935">
    <property type="entry name" value="Porins"/>
    <property type="match status" value="1"/>
</dbReference>
<sequence>MHPSRYFQLAVLPRLLCAVFTISAATLAVASDELSAVDKPQVKTSTDKNNAISGAEDGFGNQSGKESIGIYDDGNVRGFSPSKAGNLRIEGMYFDRAAYLGHLLTDGSKVRVGATVSGYAFPAPTGIVDYELRKAGDQREWNIGMEMEQSARGRGDRATDVNLLLPLNPGNEGLRYGVSVAGSLYQEITPAREASFYRSAAVVGRIRSAQGAAAPFEILPFYSLDQTPYETPHPYWQTTDGRLPPSSVLHLAYPAALHAPWLRSSGNARTYGIMAHQQLAADWQWRASLIRSHAKQRHTYDQVITQTAPSVWQRSLIAEQGNERDSRSAELRLGKRWLTNDSTHWLHLIWRSRQAQYRYGGEADIDAGPVSADSGLPALSQSGPFIYSEKSRDSVQQSSQGLAYAWQHTQWTVNLGLMRTRYEKQTRSALQPEHRIEEQQNQPYWNISRKLGDAFSVYAGQTQGVEESGVAPVSASNRFEVLPPIRTRQHDLGVRWQGSLHGQPFNAVLGYFDVSKPYYGYNTAQAFALTGTVRHRGLEGSIAGNLHPQLNMVMAAVWQDATLNRTQSNAADARPAGSIPLEWRSYLDYHPQQLADTSFDLALQYSGPQTTSETTGTRLPKKMLVQLGARYQFRMLDMQAQLRLQVSNLFNRDNWNVDSENSFQQGKPRTWRLVLTLSQ</sequence>
<keyword evidence="5" id="KW-0472">Membrane</keyword>